<evidence type="ECO:0000256" key="3">
    <source>
        <dbReference type="ARBA" id="ARBA00017689"/>
    </source>
</evidence>
<evidence type="ECO:0000256" key="6">
    <source>
        <dbReference type="ARBA" id="ARBA00022989"/>
    </source>
</evidence>
<dbReference type="GO" id="GO:0005743">
    <property type="term" value="C:mitochondrial inner membrane"/>
    <property type="evidence" value="ECO:0007669"/>
    <property type="project" value="UniProtKB-SubCell"/>
</dbReference>
<dbReference type="PANTHER" id="PTHR31586">
    <property type="entry name" value="CYTOCHROME C OXIDASE PROTEIN 20"/>
    <property type="match status" value="1"/>
</dbReference>
<dbReference type="EMBL" id="KZ859125">
    <property type="protein sequence ID" value="RDW22990.1"/>
    <property type="molecule type" value="Genomic_DNA"/>
</dbReference>
<evidence type="ECO:0000256" key="5">
    <source>
        <dbReference type="ARBA" id="ARBA00022792"/>
    </source>
</evidence>
<dbReference type="EMBL" id="CP017555">
    <property type="protein sequence ID" value="AOW02576.1"/>
    <property type="molecule type" value="Genomic_DNA"/>
</dbReference>
<sequence length="175" mass="19313">MWPFNSNKPQDQDGPVDFSAPVTSDGKMLDDTKPRFDLEDIQAKKAALLKELKEKEAELVRPPPPKITKPVPEGEAKVSNVVSQIGVNDFKTVTQIPCFRDAMITGFITGGSVLGVMLSMRRSTLSAANWAIGGFTIGAVAKWEMCRYNRKQSFENAALAHQVYAKRKALEEGKE</sequence>
<keyword evidence="4" id="KW-0812">Transmembrane</keyword>
<keyword evidence="7 9" id="KW-0496">Mitochondrion</keyword>
<dbReference type="RefSeq" id="XP_501638.1">
    <property type="nucleotide sequence ID" value="XM_501638.1"/>
</dbReference>
<evidence type="ECO:0000256" key="4">
    <source>
        <dbReference type="ARBA" id="ARBA00022692"/>
    </source>
</evidence>
<dbReference type="GeneID" id="2909761"/>
<dbReference type="PIRSF" id="PIRSF007871">
    <property type="entry name" value="Cox20"/>
    <property type="match status" value="1"/>
</dbReference>
<comment type="subcellular location">
    <subcellularLocation>
        <location evidence="1 9">Mitochondrion inner membrane</location>
    </subcellularLocation>
</comment>
<dbReference type="KEGG" id="yli:2909761"/>
<keyword evidence="5 9" id="KW-0999">Mitochondrion inner membrane</keyword>
<dbReference type="VEuPathDB" id="FungiDB:YALI0_C09350g"/>
<evidence type="ECO:0000256" key="8">
    <source>
        <dbReference type="ARBA" id="ARBA00023136"/>
    </source>
</evidence>
<proteinExistence type="inferred from homology"/>
<evidence type="ECO:0000313" key="14">
    <source>
        <dbReference type="Proteomes" id="UP000256601"/>
    </source>
</evidence>
<name>A0A1H6PXJ5_YARLL</name>
<keyword evidence="6" id="KW-1133">Transmembrane helix</keyword>
<evidence type="ECO:0000256" key="7">
    <source>
        <dbReference type="ARBA" id="ARBA00023128"/>
    </source>
</evidence>
<dbReference type="GO" id="GO:0033617">
    <property type="term" value="P:mitochondrial respiratory chain complex IV assembly"/>
    <property type="evidence" value="ECO:0007669"/>
    <property type="project" value="InterPro"/>
</dbReference>
<reference evidence="12 14" key="2">
    <citation type="submission" date="2018-07" db="EMBL/GenBank/DDBJ databases">
        <title>Draft Genome Assemblies for Five Robust Yarrowia lipolytica Strains Exhibiting High Lipid Production and Pentose Sugar Utilization and Sugar Alcohol Secretion from Undetoxified Lignocellulosic Biomass Hydrolysates.</title>
        <authorList>
            <consortium name="DOE Joint Genome Institute"/>
            <person name="Walker C."/>
            <person name="Ryu S."/>
            <person name="Na H."/>
            <person name="Zane M."/>
            <person name="LaButti K."/>
            <person name="Lipzen A."/>
            <person name="Haridas S."/>
            <person name="Barry K."/>
            <person name="Grigoriev I.V."/>
            <person name="Quarterman J."/>
            <person name="Slininger P."/>
            <person name="Dien B."/>
            <person name="Trinh C.T."/>
        </authorList>
    </citation>
    <scope>NUCLEOTIDE SEQUENCE [LARGE SCALE GENOMIC DNA]</scope>
    <source>
        <strain evidence="12 14">YB392</strain>
    </source>
</reference>
<dbReference type="PANTHER" id="PTHR31586:SF1">
    <property type="entry name" value="CYTOCHROME C OXIDASE ASSEMBLY PROTEIN COX20, MITOCHONDRIAL"/>
    <property type="match status" value="1"/>
</dbReference>
<dbReference type="VEuPathDB" id="FungiDB:YALI1_C13007g"/>
<evidence type="ECO:0000313" key="11">
    <source>
        <dbReference type="EMBL" id="AOW02576.1"/>
    </source>
</evidence>
<dbReference type="Pfam" id="PF12597">
    <property type="entry name" value="Cox20"/>
    <property type="match status" value="1"/>
</dbReference>
<evidence type="ECO:0000256" key="10">
    <source>
        <dbReference type="SAM" id="MobiDB-lite"/>
    </source>
</evidence>
<evidence type="ECO:0000256" key="1">
    <source>
        <dbReference type="ARBA" id="ARBA00004273"/>
    </source>
</evidence>
<organism evidence="11 13">
    <name type="scientific">Yarrowia lipolytica</name>
    <name type="common">Candida lipolytica</name>
    <dbReference type="NCBI Taxonomy" id="4952"/>
    <lineage>
        <taxon>Eukaryota</taxon>
        <taxon>Fungi</taxon>
        <taxon>Dikarya</taxon>
        <taxon>Ascomycota</taxon>
        <taxon>Saccharomycotina</taxon>
        <taxon>Dipodascomycetes</taxon>
        <taxon>Dipodascales</taxon>
        <taxon>Dipodascales incertae sedis</taxon>
        <taxon>Yarrowia</taxon>
    </lineage>
</organism>
<protein>
    <recommendedName>
        <fullName evidence="3 9">Cytochrome c oxidase assembly protein COX20, mitochondrial</fullName>
    </recommendedName>
</protein>
<evidence type="ECO:0000313" key="13">
    <source>
        <dbReference type="Proteomes" id="UP000182444"/>
    </source>
</evidence>
<evidence type="ECO:0000256" key="2">
    <source>
        <dbReference type="ARBA" id="ARBA00009575"/>
    </source>
</evidence>
<evidence type="ECO:0000256" key="9">
    <source>
        <dbReference type="PIRNR" id="PIRNR007871"/>
    </source>
</evidence>
<evidence type="ECO:0000313" key="12">
    <source>
        <dbReference type="EMBL" id="RDW22990.1"/>
    </source>
</evidence>
<dbReference type="AlphaFoldDB" id="A0A1H6PXJ5"/>
<comment type="function">
    <text evidence="9">Involved in the assembly of the cytochrome c oxidase complex.</text>
</comment>
<reference evidence="11 13" key="1">
    <citation type="journal article" date="2016" name="PLoS ONE">
        <title>Sequence Assembly of Yarrowia lipolytica Strain W29/CLIB89 Shows Transposable Element Diversity.</title>
        <authorList>
            <person name="Magnan C."/>
            <person name="Yu J."/>
            <person name="Chang I."/>
            <person name="Jahn E."/>
            <person name="Kanomata Y."/>
            <person name="Wu J."/>
            <person name="Zeller M."/>
            <person name="Oakes M."/>
            <person name="Baldi P."/>
            <person name="Sandmeyer S."/>
        </authorList>
    </citation>
    <scope>NUCLEOTIDE SEQUENCE [LARGE SCALE GENOMIC DNA]</scope>
    <source>
        <strain evidence="11">CLIB89</strain>
        <strain evidence="13">CLIB89(W29)</strain>
    </source>
</reference>
<comment type="similarity">
    <text evidence="2 9">Belongs to the COX20 family.</text>
</comment>
<dbReference type="InterPro" id="IPR022533">
    <property type="entry name" value="Cox20"/>
</dbReference>
<dbReference type="OrthoDB" id="14603at2759"/>
<dbReference type="Proteomes" id="UP000182444">
    <property type="component" value="Chromosome 1C"/>
</dbReference>
<dbReference type="PRINTS" id="PR02049">
    <property type="entry name" value="PROTEINF36A"/>
</dbReference>
<gene>
    <name evidence="12" type="ORF">B0I71DRAFT_18982</name>
    <name evidence="11" type="ORF">YALI1_C13007g</name>
</gene>
<dbReference type="eggNOG" id="ENOG502S3BD">
    <property type="taxonomic scope" value="Eukaryota"/>
</dbReference>
<dbReference type="Proteomes" id="UP000256601">
    <property type="component" value="Unassembled WGS sequence"/>
</dbReference>
<feature type="region of interest" description="Disordered" evidence="10">
    <location>
        <begin position="1"/>
        <end position="33"/>
    </location>
</feature>
<dbReference type="OMA" id="IVGWEQC"/>
<accession>A0A1H6PXJ5</accession>
<keyword evidence="8 9" id="KW-0472">Membrane</keyword>